<keyword evidence="1" id="KW-0812">Transmembrane</keyword>
<accession>A0A1I2UX50</accession>
<keyword evidence="1" id="KW-0472">Membrane</keyword>
<reference evidence="3" key="1">
    <citation type="submission" date="2016-10" db="EMBL/GenBank/DDBJ databases">
        <authorList>
            <person name="Varghese N."/>
            <person name="Submissions S."/>
        </authorList>
    </citation>
    <scope>NUCLEOTIDE SEQUENCE [LARGE SCALE GENOMIC DNA]</scope>
    <source>
        <strain evidence="3">Gh-105</strain>
    </source>
</reference>
<sequence length="277" mass="30177">MRAFGLLALGVLVGLAVYHVLGVTGVSAMVEHFHPKFDTPDLRRLAADENRKALEVIFGTIITLGGITLTCTVGYLSLPQERFSEAAQRLAQQAFGEMYQNREESSEQLKRAQAAIEKNEKSRPSLIALYTLISIHSIAPWTFRPCHKQLQALGNGLRNVWRGTRIAVFVRAGDVSCVAWLAGLTALTVLFAALFMVRLVALDAVVDGPWPMITDLAQLGALFTLVALVLVMGIAIARAVTAQSVRRAIEEAREQEEGRLADEATRLIDQTGEVLGA</sequence>
<evidence type="ECO:0000313" key="3">
    <source>
        <dbReference type="Proteomes" id="UP000199229"/>
    </source>
</evidence>
<dbReference type="Proteomes" id="UP000199229">
    <property type="component" value="Unassembled WGS sequence"/>
</dbReference>
<dbReference type="STRING" id="582675.SAMN05192565_11259"/>
<feature type="transmembrane region" description="Helical" evidence="1">
    <location>
        <begin position="56"/>
        <end position="78"/>
    </location>
</feature>
<dbReference type="AlphaFoldDB" id="A0A1I2UX50"/>
<name>A0A1I2UX50_9HYPH</name>
<feature type="transmembrane region" description="Helical" evidence="1">
    <location>
        <begin position="216"/>
        <end position="237"/>
    </location>
</feature>
<evidence type="ECO:0000256" key="1">
    <source>
        <dbReference type="SAM" id="Phobius"/>
    </source>
</evidence>
<keyword evidence="1" id="KW-1133">Transmembrane helix</keyword>
<gene>
    <name evidence="2" type="ORF">SAMN05192565_11259</name>
</gene>
<dbReference type="EMBL" id="FOPM01000012">
    <property type="protein sequence ID" value="SFG81695.1"/>
    <property type="molecule type" value="Genomic_DNA"/>
</dbReference>
<feature type="transmembrane region" description="Helical" evidence="1">
    <location>
        <begin position="175"/>
        <end position="196"/>
    </location>
</feature>
<keyword evidence="3" id="KW-1185">Reference proteome</keyword>
<organism evidence="2 3">
    <name type="scientific">Methylobacterium gossipiicola</name>
    <dbReference type="NCBI Taxonomy" id="582675"/>
    <lineage>
        <taxon>Bacteria</taxon>
        <taxon>Pseudomonadati</taxon>
        <taxon>Pseudomonadota</taxon>
        <taxon>Alphaproteobacteria</taxon>
        <taxon>Hyphomicrobiales</taxon>
        <taxon>Methylobacteriaceae</taxon>
        <taxon>Methylobacterium</taxon>
    </lineage>
</organism>
<proteinExistence type="predicted"/>
<evidence type="ECO:0000313" key="2">
    <source>
        <dbReference type="EMBL" id="SFG81695.1"/>
    </source>
</evidence>
<dbReference type="RefSeq" id="WP_056355102.1">
    <property type="nucleotide sequence ID" value="NZ_FOPM01000012.1"/>
</dbReference>
<protein>
    <submittedName>
        <fullName evidence="2">Uncharacterized protein</fullName>
    </submittedName>
</protein>